<feature type="signal peptide" evidence="1">
    <location>
        <begin position="1"/>
        <end position="19"/>
    </location>
</feature>
<keyword evidence="3" id="KW-1185">Reference proteome</keyword>
<sequence length="101" mass="10635">MGPIIQPLILALFALTAGAASVARQMINYGQLKVVGYGNFFDYCTYPMYIAKDGSSEATFDADCSSKVGGANNPGAQLANSQLNFNDCFANDNGKLIPSKG</sequence>
<organism evidence="2 3">
    <name type="scientific">Diaporthe vaccinii</name>
    <dbReference type="NCBI Taxonomy" id="105482"/>
    <lineage>
        <taxon>Eukaryota</taxon>
        <taxon>Fungi</taxon>
        <taxon>Dikarya</taxon>
        <taxon>Ascomycota</taxon>
        <taxon>Pezizomycotina</taxon>
        <taxon>Sordariomycetes</taxon>
        <taxon>Sordariomycetidae</taxon>
        <taxon>Diaporthales</taxon>
        <taxon>Diaporthaceae</taxon>
        <taxon>Diaporthe</taxon>
        <taxon>Diaporthe eres species complex</taxon>
    </lineage>
</organism>
<feature type="chain" id="PRO_5045163724" description="SSCRP protein" evidence="1">
    <location>
        <begin position="20"/>
        <end position="101"/>
    </location>
</feature>
<protein>
    <recommendedName>
        <fullName evidence="4">SSCRP protein</fullName>
    </recommendedName>
</protein>
<evidence type="ECO:0008006" key="4">
    <source>
        <dbReference type="Google" id="ProtNLM"/>
    </source>
</evidence>
<name>A0ABR4FF04_9PEZI</name>
<gene>
    <name evidence="2" type="ORF">FJTKL_05223</name>
</gene>
<accession>A0ABR4FF04</accession>
<dbReference type="Proteomes" id="UP001600888">
    <property type="component" value="Unassembled WGS sequence"/>
</dbReference>
<comment type="caution">
    <text evidence="2">The sequence shown here is derived from an EMBL/GenBank/DDBJ whole genome shotgun (WGS) entry which is preliminary data.</text>
</comment>
<keyword evidence="1" id="KW-0732">Signal</keyword>
<evidence type="ECO:0000313" key="2">
    <source>
        <dbReference type="EMBL" id="KAL2293280.1"/>
    </source>
</evidence>
<evidence type="ECO:0000313" key="3">
    <source>
        <dbReference type="Proteomes" id="UP001600888"/>
    </source>
</evidence>
<proteinExistence type="predicted"/>
<evidence type="ECO:0000256" key="1">
    <source>
        <dbReference type="SAM" id="SignalP"/>
    </source>
</evidence>
<reference evidence="2 3" key="1">
    <citation type="submission" date="2024-03" db="EMBL/GenBank/DDBJ databases">
        <title>A high-quality draft genome sequence of Diaporthe vaccinii, a causative agent of upright dieback and viscid rot disease in cranberry plants.</title>
        <authorList>
            <person name="Sarrasin M."/>
            <person name="Lang B.F."/>
            <person name="Burger G."/>
        </authorList>
    </citation>
    <scope>NUCLEOTIDE SEQUENCE [LARGE SCALE GENOMIC DNA]</scope>
    <source>
        <strain evidence="2 3">IS7</strain>
    </source>
</reference>
<dbReference type="Gene3D" id="2.30.60.10">
    <property type="entry name" value="Cyanovirin-N"/>
    <property type="match status" value="1"/>
</dbReference>
<dbReference type="InterPro" id="IPR036673">
    <property type="entry name" value="Cyanovirin-N_sf"/>
</dbReference>
<dbReference type="EMBL" id="JBAWTH010000001">
    <property type="protein sequence ID" value="KAL2293280.1"/>
    <property type="molecule type" value="Genomic_DNA"/>
</dbReference>